<sequence length="103" mass="12220">MTKHVVNTSAYIRILDVRYFEYITKNLSDTKSKKFTKIRENQKFHKINKIETICKNQEKLRKFLNHIIDISLSFRTLGHLGNLILILPLDLSGETRILYIKEN</sequence>
<keyword evidence="2" id="KW-1185">Reference proteome</keyword>
<dbReference type="Proteomes" id="UP001151699">
    <property type="component" value="Chromosome B"/>
</dbReference>
<dbReference type="AlphaFoldDB" id="A0A9Q0N6H5"/>
<comment type="caution">
    <text evidence="1">The sequence shown here is derived from an EMBL/GenBank/DDBJ whole genome shotgun (WGS) entry which is preliminary data.</text>
</comment>
<reference evidence="1" key="1">
    <citation type="submission" date="2022-07" db="EMBL/GenBank/DDBJ databases">
        <authorList>
            <person name="Trinca V."/>
            <person name="Uliana J.V.C."/>
            <person name="Torres T.T."/>
            <person name="Ward R.J."/>
            <person name="Monesi N."/>
        </authorList>
    </citation>
    <scope>NUCLEOTIDE SEQUENCE</scope>
    <source>
        <strain evidence="1">HSMRA1968</strain>
        <tissue evidence="1">Whole embryos</tissue>
    </source>
</reference>
<dbReference type="EMBL" id="WJQU01000002">
    <property type="protein sequence ID" value="KAJ6644389.1"/>
    <property type="molecule type" value="Genomic_DNA"/>
</dbReference>
<evidence type="ECO:0000313" key="2">
    <source>
        <dbReference type="Proteomes" id="UP001151699"/>
    </source>
</evidence>
<gene>
    <name evidence="1" type="ORF">Bhyg_09358</name>
</gene>
<organism evidence="1 2">
    <name type="scientific">Pseudolycoriella hygida</name>
    <dbReference type="NCBI Taxonomy" id="35572"/>
    <lineage>
        <taxon>Eukaryota</taxon>
        <taxon>Metazoa</taxon>
        <taxon>Ecdysozoa</taxon>
        <taxon>Arthropoda</taxon>
        <taxon>Hexapoda</taxon>
        <taxon>Insecta</taxon>
        <taxon>Pterygota</taxon>
        <taxon>Neoptera</taxon>
        <taxon>Endopterygota</taxon>
        <taxon>Diptera</taxon>
        <taxon>Nematocera</taxon>
        <taxon>Sciaroidea</taxon>
        <taxon>Sciaridae</taxon>
        <taxon>Pseudolycoriella</taxon>
    </lineage>
</organism>
<accession>A0A9Q0N6H5</accession>
<name>A0A9Q0N6H5_9DIPT</name>
<proteinExistence type="predicted"/>
<protein>
    <submittedName>
        <fullName evidence="1">Uncharacterized protein</fullName>
    </submittedName>
</protein>
<evidence type="ECO:0000313" key="1">
    <source>
        <dbReference type="EMBL" id="KAJ6644389.1"/>
    </source>
</evidence>